<keyword evidence="2" id="KW-0963">Cytoplasm</keyword>
<evidence type="ECO:0000259" key="4">
    <source>
        <dbReference type="Pfam" id="PF00561"/>
    </source>
</evidence>
<keyword evidence="2" id="KW-0012">Acyltransferase</keyword>
<dbReference type="UniPathway" id="UPA00051">
    <property type="reaction ID" value="UER00074"/>
</dbReference>
<dbReference type="PANTHER" id="PTHR32268:SF11">
    <property type="entry name" value="HOMOSERINE O-ACETYLTRANSFERASE"/>
    <property type="match status" value="1"/>
</dbReference>
<dbReference type="GO" id="GO:0005737">
    <property type="term" value="C:cytoplasm"/>
    <property type="evidence" value="ECO:0007669"/>
    <property type="project" value="UniProtKB-SubCell"/>
</dbReference>
<comment type="function">
    <text evidence="2">Transfers an acetyl group from acetyl-CoA to L-homoserine, forming acetyl-L-homoserine.</text>
</comment>
<evidence type="ECO:0000256" key="1">
    <source>
        <dbReference type="ARBA" id="ARBA00022679"/>
    </source>
</evidence>
<accession>A0A4Y4DNJ4</accession>
<comment type="subunit">
    <text evidence="2">Homodimer.</text>
</comment>
<evidence type="ECO:0000313" key="5">
    <source>
        <dbReference type="EMBL" id="GED06872.1"/>
    </source>
</evidence>
<dbReference type="InterPro" id="IPR000073">
    <property type="entry name" value="AB_hydrolase_1"/>
</dbReference>
<dbReference type="InterPro" id="IPR008220">
    <property type="entry name" value="HAT_MetX-like"/>
</dbReference>
<dbReference type="HAMAP" id="MF_00296">
    <property type="entry name" value="MetX_acyltransf"/>
    <property type="match status" value="1"/>
</dbReference>
<dbReference type="InterPro" id="IPR029058">
    <property type="entry name" value="AB_hydrolase_fold"/>
</dbReference>
<comment type="similarity">
    <text evidence="2">Belongs to the AB hydrolase superfamily. MetX family.</text>
</comment>
<comment type="caution">
    <text evidence="5">The sequence shown here is derived from an EMBL/GenBank/DDBJ whole genome shotgun (WGS) entry which is preliminary data.</text>
</comment>
<dbReference type="NCBIfam" id="TIGR01392">
    <property type="entry name" value="homoserO_Ac_trn"/>
    <property type="match status" value="1"/>
</dbReference>
<feature type="active site" description="Nucleophile" evidence="2 3">
    <location>
        <position position="161"/>
    </location>
</feature>
<gene>
    <name evidence="5" type="primary">metX</name>
    <name evidence="2" type="synonym">metXA</name>
    <name evidence="5" type="ORF">AUR04nite_24040</name>
</gene>
<feature type="domain" description="AB hydrolase-1" evidence="4">
    <location>
        <begin position="59"/>
        <end position="364"/>
    </location>
</feature>
<reference evidence="5 6" key="1">
    <citation type="submission" date="2019-06" db="EMBL/GenBank/DDBJ databases">
        <title>Whole genome shotgun sequence of Glutamicibacter uratoxydans NBRC 15515.</title>
        <authorList>
            <person name="Hosoyama A."/>
            <person name="Uohara A."/>
            <person name="Ohji S."/>
            <person name="Ichikawa N."/>
        </authorList>
    </citation>
    <scope>NUCLEOTIDE SEQUENCE [LARGE SCALE GENOMIC DNA]</scope>
    <source>
        <strain evidence="5 6">NBRC 15515</strain>
    </source>
</reference>
<proteinExistence type="inferred from homology"/>
<keyword evidence="2" id="KW-0028">Amino-acid biosynthesis</keyword>
<evidence type="ECO:0000256" key="2">
    <source>
        <dbReference type="HAMAP-Rule" id="MF_00296"/>
    </source>
</evidence>
<dbReference type="PIRSF" id="PIRSF000443">
    <property type="entry name" value="Homoser_Ac_trans"/>
    <property type="match status" value="1"/>
</dbReference>
<dbReference type="AlphaFoldDB" id="A0A4Y4DNJ4"/>
<dbReference type="Gene3D" id="3.40.50.1820">
    <property type="entry name" value="alpha/beta hydrolase"/>
    <property type="match status" value="1"/>
</dbReference>
<comment type="catalytic activity">
    <reaction evidence="2">
        <text>L-homoserine + acetyl-CoA = O-acetyl-L-homoserine + CoA</text>
        <dbReference type="Rhea" id="RHEA:13701"/>
        <dbReference type="ChEBI" id="CHEBI:57287"/>
        <dbReference type="ChEBI" id="CHEBI:57288"/>
        <dbReference type="ChEBI" id="CHEBI:57476"/>
        <dbReference type="ChEBI" id="CHEBI:57716"/>
        <dbReference type="EC" id="2.3.1.31"/>
    </reaction>
</comment>
<protein>
    <recommendedName>
        <fullName evidence="2">Homoserine O-acetyltransferase</fullName>
        <shortName evidence="2">HAT</shortName>
        <ecNumber evidence="2">2.3.1.31</ecNumber>
    </recommendedName>
    <alternativeName>
        <fullName evidence="2">Homoserine transacetylase</fullName>
        <shortName evidence="2">HTA</shortName>
    </alternativeName>
</protein>
<organism evidence="5 6">
    <name type="scientific">Glutamicibacter uratoxydans</name>
    <name type="common">Arthrobacter uratoxydans</name>
    <dbReference type="NCBI Taxonomy" id="43667"/>
    <lineage>
        <taxon>Bacteria</taxon>
        <taxon>Bacillati</taxon>
        <taxon>Actinomycetota</taxon>
        <taxon>Actinomycetes</taxon>
        <taxon>Micrococcales</taxon>
        <taxon>Micrococcaceae</taxon>
        <taxon>Glutamicibacter</taxon>
    </lineage>
</organism>
<dbReference type="PANTHER" id="PTHR32268">
    <property type="entry name" value="HOMOSERINE O-ACETYLTRANSFERASE"/>
    <property type="match status" value="1"/>
</dbReference>
<sequence length="381" mass="41288">MTSIVTTKDTVGAATITEGEHGILRRAAVGAYDFEFGGHLPQVELAYETWGTLNADGGNAVLVMHALTGDAHVSQGDSQTAGWWEDFVGPGLTVDTEKYFVVAANMVGGCNGSTGPSSLDESGTPWGSRFPFVTIKDSVRLEQRLAQQLGIDRWHAVIGGSMGGARALEYAVQFPDEVANLVVMASTGQSSAEQIALAQVQTQAIRLDPHFAGGDYYLNQARPDAGLGLARRLAHISYRSEAELETRFGRRAQDGEVPDGRFHGARGRYQVESYLDHQANKLVNRFDANSYLVLTEALMSHDVARGHESYEAALTRLAPVNVVVAAVSTDRLYFPEQSERLAAALVRSKPVHYIQSPIGHDGFLTDAKQLDPVLRTLVFDD</sequence>
<dbReference type="Pfam" id="PF00561">
    <property type="entry name" value="Abhydrolase_1"/>
    <property type="match status" value="1"/>
</dbReference>
<dbReference type="NCBIfam" id="NF001209">
    <property type="entry name" value="PRK00175.1"/>
    <property type="match status" value="1"/>
</dbReference>
<dbReference type="PRINTS" id="PR00111">
    <property type="entry name" value="ABHYDROLASE"/>
</dbReference>
<feature type="active site" evidence="2 3">
    <location>
        <position position="360"/>
    </location>
</feature>
<dbReference type="Gene3D" id="1.10.1740.110">
    <property type="match status" value="1"/>
</dbReference>
<evidence type="ECO:0000256" key="3">
    <source>
        <dbReference type="PIRSR" id="PIRSR000443-1"/>
    </source>
</evidence>
<dbReference type="GO" id="GO:0004414">
    <property type="term" value="F:homoserine O-acetyltransferase activity"/>
    <property type="evidence" value="ECO:0007669"/>
    <property type="project" value="UniProtKB-UniRule"/>
</dbReference>
<name>A0A4Y4DNJ4_GLUUR</name>
<dbReference type="Proteomes" id="UP000316612">
    <property type="component" value="Unassembled WGS sequence"/>
</dbReference>
<feature type="binding site" evidence="2">
    <location>
        <position position="361"/>
    </location>
    <ligand>
        <name>substrate</name>
    </ligand>
</feature>
<dbReference type="GO" id="GO:0009092">
    <property type="term" value="P:homoserine metabolic process"/>
    <property type="evidence" value="ECO:0007669"/>
    <property type="project" value="TreeGrafter"/>
</dbReference>
<evidence type="ECO:0000313" key="6">
    <source>
        <dbReference type="Proteomes" id="UP000316612"/>
    </source>
</evidence>
<comment type="caution">
    <text evidence="2">Lacks conserved residue(s) required for the propagation of feature annotation.</text>
</comment>
<dbReference type="OrthoDB" id="9800754at2"/>
<keyword evidence="6" id="KW-1185">Reference proteome</keyword>
<dbReference type="RefSeq" id="WP_141365360.1">
    <property type="nucleotide sequence ID" value="NZ_BAAAJL010000006.1"/>
</dbReference>
<dbReference type="EC" id="2.3.1.31" evidence="2"/>
<dbReference type="SUPFAM" id="SSF53474">
    <property type="entry name" value="alpha/beta-Hydrolases"/>
    <property type="match status" value="1"/>
</dbReference>
<dbReference type="GO" id="GO:0009086">
    <property type="term" value="P:methionine biosynthetic process"/>
    <property type="evidence" value="ECO:0007669"/>
    <property type="project" value="UniProtKB-UniRule"/>
</dbReference>
<comment type="pathway">
    <text evidence="2">Amino-acid biosynthesis; L-methionine biosynthesis via de novo pathway; O-acetyl-L-homoserine from L-homoserine: step 1/1.</text>
</comment>
<feature type="active site" evidence="2 3">
    <location>
        <position position="330"/>
    </location>
</feature>
<comment type="subcellular location">
    <subcellularLocation>
        <location evidence="2">Cytoplasm</location>
    </subcellularLocation>
</comment>
<keyword evidence="2" id="KW-0486">Methionine biosynthesis</keyword>
<keyword evidence="1 2" id="KW-0808">Transferase</keyword>
<dbReference type="EMBL" id="BJNY01000013">
    <property type="protein sequence ID" value="GED06872.1"/>
    <property type="molecule type" value="Genomic_DNA"/>
</dbReference>
<feature type="binding site" evidence="2">
    <location>
        <position position="231"/>
    </location>
    <ligand>
        <name>substrate</name>
    </ligand>
</feature>